<accession>A0AAE4HXY4</accession>
<evidence type="ECO:0000313" key="1">
    <source>
        <dbReference type="EMBL" id="MDT2732324.1"/>
    </source>
</evidence>
<dbReference type="EMBL" id="JARQAG010000015">
    <property type="protein sequence ID" value="MDT2732324.1"/>
    <property type="molecule type" value="Genomic_DNA"/>
</dbReference>
<organism evidence="1 2">
    <name type="scientific">Streptococcus parauberis</name>
    <dbReference type="NCBI Taxonomy" id="1348"/>
    <lineage>
        <taxon>Bacteria</taxon>
        <taxon>Bacillati</taxon>
        <taxon>Bacillota</taxon>
        <taxon>Bacilli</taxon>
        <taxon>Lactobacillales</taxon>
        <taxon>Streptococcaceae</taxon>
        <taxon>Streptococcus</taxon>
    </lineage>
</organism>
<sequence>MFFFYKIALDFNQNILTVVVSTSTSQSRSTLDSQTTKSSNITVSTDISKAALALTVKKRDKNKDY</sequence>
<dbReference type="RefSeq" id="WP_311982242.1">
    <property type="nucleotide sequence ID" value="NZ_JARQAG010000015.1"/>
</dbReference>
<gene>
    <name evidence="1" type="ORF">P7G31_08810</name>
</gene>
<name>A0AAE4HXY4_9STRE</name>
<dbReference type="Proteomes" id="UP001180515">
    <property type="component" value="Unassembled WGS sequence"/>
</dbReference>
<comment type="caution">
    <text evidence="1">The sequence shown here is derived from an EMBL/GenBank/DDBJ whole genome shotgun (WGS) entry which is preliminary data.</text>
</comment>
<evidence type="ECO:0000313" key="2">
    <source>
        <dbReference type="Proteomes" id="UP001180515"/>
    </source>
</evidence>
<protein>
    <submittedName>
        <fullName evidence="1">Uncharacterized protein</fullName>
    </submittedName>
</protein>
<reference evidence="1" key="1">
    <citation type="submission" date="2023-03" db="EMBL/GenBank/DDBJ databases">
        <authorList>
            <person name="Shen W."/>
            <person name="Cai J."/>
        </authorList>
    </citation>
    <scope>NUCLEOTIDE SEQUENCE</scope>
    <source>
        <strain evidence="1">P82-2</strain>
    </source>
</reference>
<proteinExistence type="predicted"/>
<dbReference type="AlphaFoldDB" id="A0AAE4HXY4"/>